<dbReference type="RefSeq" id="WP_342826046.1">
    <property type="nucleotide sequence ID" value="NZ_CP046146.1"/>
</dbReference>
<evidence type="ECO:0000256" key="7">
    <source>
        <dbReference type="SAM" id="MobiDB-lite"/>
    </source>
</evidence>
<dbReference type="InterPro" id="IPR051263">
    <property type="entry name" value="C-type_cytochrome_biogenesis"/>
</dbReference>
<dbReference type="Proteomes" id="UP001321249">
    <property type="component" value="Unassembled WGS sequence"/>
</dbReference>
<dbReference type="EMBL" id="WMBE01000003">
    <property type="protein sequence ID" value="MDG0867564.1"/>
    <property type="molecule type" value="Genomic_DNA"/>
</dbReference>
<keyword evidence="11" id="KW-1185">Reference proteome</keyword>
<protein>
    <recommendedName>
        <fullName evidence="6">Cytochrome c-type biogenesis protein</fullName>
    </recommendedName>
</protein>
<proteinExistence type="inferred from homology"/>
<evidence type="ECO:0000256" key="4">
    <source>
        <dbReference type="ARBA" id="ARBA00022729"/>
    </source>
</evidence>
<dbReference type="EMBL" id="CP046147">
    <property type="protein sequence ID" value="WFG40064.1"/>
    <property type="molecule type" value="Genomic_DNA"/>
</dbReference>
<evidence type="ECO:0000256" key="6">
    <source>
        <dbReference type="RuleBase" id="RU364112"/>
    </source>
</evidence>
<evidence type="ECO:0000313" key="11">
    <source>
        <dbReference type="Proteomes" id="UP001219901"/>
    </source>
</evidence>
<keyword evidence="4 6" id="KW-0732">Signal</keyword>
<keyword evidence="2 6" id="KW-0349">Heme</keyword>
<feature type="compositionally biased region" description="Polar residues" evidence="7">
    <location>
        <begin position="196"/>
        <end position="208"/>
    </location>
</feature>
<reference evidence="10" key="2">
    <citation type="journal article" date="2023" name="Nat. Commun.">
        <title>Cultivation of marine bacteria of the SAR202 clade.</title>
        <authorList>
            <person name="Lim Y."/>
            <person name="Seo J.H."/>
            <person name="Giovannoni S.J."/>
            <person name="Kang I."/>
            <person name="Cho J.C."/>
        </authorList>
    </citation>
    <scope>NUCLEOTIDE SEQUENCE</scope>
    <source>
        <strain evidence="10">JH1073</strain>
    </source>
</reference>
<dbReference type="PANTHER" id="PTHR47870">
    <property type="entry name" value="CYTOCHROME C-TYPE BIOGENESIS PROTEIN CCMH"/>
    <property type="match status" value="1"/>
</dbReference>
<evidence type="ECO:0000259" key="8">
    <source>
        <dbReference type="Pfam" id="PF03918"/>
    </source>
</evidence>
<keyword evidence="5 6" id="KW-0408">Iron</keyword>
<evidence type="ECO:0000256" key="5">
    <source>
        <dbReference type="ARBA" id="ARBA00023004"/>
    </source>
</evidence>
<dbReference type="InterPro" id="IPR005616">
    <property type="entry name" value="CcmH/CycL/Ccl2/NrfF_N"/>
</dbReference>
<gene>
    <name evidence="9" type="ORF">GKO46_10855</name>
    <name evidence="10" type="ORF">GKO48_10685</name>
</gene>
<dbReference type="InterPro" id="IPR038297">
    <property type="entry name" value="CcmH/CycL/NrfF/Ccl2_sf"/>
</dbReference>
<keyword evidence="6" id="KW-1133">Transmembrane helix</keyword>
<organism evidence="10 11">
    <name type="scientific">Candidatus Lucifugimonas marina</name>
    <dbReference type="NCBI Taxonomy" id="3038979"/>
    <lineage>
        <taxon>Bacteria</taxon>
        <taxon>Bacillati</taxon>
        <taxon>Chloroflexota</taxon>
        <taxon>Dehalococcoidia</taxon>
        <taxon>SAR202 cluster</taxon>
        <taxon>Candidatus Lucifugimonadales</taxon>
        <taxon>Candidatus Lucifugimonadaceae</taxon>
        <taxon>Candidatus Lucifugimonas</taxon>
    </lineage>
</organism>
<sequence length="208" mass="22440">MASRTPLVMTGPRASATRALPSRAFAVSITALFLLVLTSAISCVREEDITLEQRAHQLAGELMCPVCDGQTIDGSNAQIAIDMRLKVRERLEAGDTNAEVRDYFVVRYGQEILAAPERSGFNLLAWIVPVVIVFGGIGIALITIKNMRKSVLQAQPANAPQTAEAVAGENLEKYLAQVDRDLGIAADTIPDDEQETSTPDNNSDEVNS</sequence>
<evidence type="ECO:0000256" key="1">
    <source>
        <dbReference type="ARBA" id="ARBA00010342"/>
    </source>
</evidence>
<feature type="domain" description="CcmH/CycL/Ccl2/NrfF N-terminal" evidence="8">
    <location>
        <begin position="41"/>
        <end position="163"/>
    </location>
</feature>
<name>A0AAJ5ZHA7_9CHLR</name>
<feature type="transmembrane region" description="Helical" evidence="6">
    <location>
        <begin position="123"/>
        <end position="144"/>
    </location>
</feature>
<dbReference type="Pfam" id="PF03918">
    <property type="entry name" value="CcmH"/>
    <property type="match status" value="1"/>
</dbReference>
<dbReference type="GO" id="GO:0005886">
    <property type="term" value="C:plasma membrane"/>
    <property type="evidence" value="ECO:0007669"/>
    <property type="project" value="TreeGrafter"/>
</dbReference>
<reference evidence="11" key="3">
    <citation type="submission" date="2023-06" db="EMBL/GenBank/DDBJ databases">
        <title>Pangenomics reveal diversification of enzyme families and niche specialization in globally abundant SAR202 bacteria.</title>
        <authorList>
            <person name="Saw J.H.W."/>
        </authorList>
    </citation>
    <scope>NUCLEOTIDE SEQUENCE [LARGE SCALE GENOMIC DNA]</scope>
    <source>
        <strain evidence="11">JH1073</strain>
    </source>
</reference>
<dbReference type="GO" id="GO:0046872">
    <property type="term" value="F:metal ion binding"/>
    <property type="evidence" value="ECO:0007669"/>
    <property type="project" value="UniProtKB-KW"/>
</dbReference>
<keyword evidence="6" id="KW-0472">Membrane</keyword>
<keyword evidence="3 6" id="KW-0479">Metal-binding</keyword>
<dbReference type="Gene3D" id="1.10.8.640">
    <property type="entry name" value="Cytochrome C biogenesis protein"/>
    <property type="match status" value="1"/>
</dbReference>
<evidence type="ECO:0000313" key="12">
    <source>
        <dbReference type="Proteomes" id="UP001321249"/>
    </source>
</evidence>
<reference evidence="11 12" key="1">
    <citation type="submission" date="2019-11" db="EMBL/GenBank/DDBJ databases">
        <authorList>
            <person name="Cho J.-C."/>
        </authorList>
    </citation>
    <scope>NUCLEOTIDE SEQUENCE [LARGE SCALE GENOMIC DNA]</scope>
    <source>
        <strain evidence="10 11">JH1073</strain>
        <strain evidence="9 12">JH702</strain>
    </source>
</reference>
<keyword evidence="6" id="KW-0812">Transmembrane</keyword>
<evidence type="ECO:0000313" key="10">
    <source>
        <dbReference type="EMBL" id="WFG40064.1"/>
    </source>
</evidence>
<comment type="function">
    <text evidence="6">Possible subunit of a heme lyase.</text>
</comment>
<dbReference type="CDD" id="cd16378">
    <property type="entry name" value="CcmH_N"/>
    <property type="match status" value="1"/>
</dbReference>
<dbReference type="PANTHER" id="PTHR47870:SF4">
    <property type="entry name" value="CYTOCHROME C-TYPE BIOGENESIS PROTEIN CYCH"/>
    <property type="match status" value="1"/>
</dbReference>
<feature type="region of interest" description="Disordered" evidence="7">
    <location>
        <begin position="185"/>
        <end position="208"/>
    </location>
</feature>
<evidence type="ECO:0000256" key="3">
    <source>
        <dbReference type="ARBA" id="ARBA00022723"/>
    </source>
</evidence>
<accession>A0AAJ5ZHA7</accession>
<dbReference type="AlphaFoldDB" id="A0AAJ5ZHA7"/>
<comment type="similarity">
    <text evidence="1 6">Belongs to the CcmH/CycL/Ccl2/NrfF family.</text>
</comment>
<dbReference type="Proteomes" id="UP001219901">
    <property type="component" value="Chromosome"/>
</dbReference>
<evidence type="ECO:0000313" key="9">
    <source>
        <dbReference type="EMBL" id="MDG0867564.1"/>
    </source>
</evidence>
<evidence type="ECO:0000256" key="2">
    <source>
        <dbReference type="ARBA" id="ARBA00022617"/>
    </source>
</evidence>